<dbReference type="AlphaFoldDB" id="A0A158DJL4"/>
<gene>
    <name evidence="1" type="ORF">AWB75_06854</name>
</gene>
<keyword evidence="2" id="KW-1185">Reference proteome</keyword>
<dbReference type="Proteomes" id="UP000054870">
    <property type="component" value="Unassembled WGS sequence"/>
</dbReference>
<proteinExistence type="predicted"/>
<reference evidence="1" key="1">
    <citation type="submission" date="2016-01" db="EMBL/GenBank/DDBJ databases">
        <authorList>
            <person name="Peeters C."/>
        </authorList>
    </citation>
    <scope>NUCLEOTIDE SEQUENCE [LARGE SCALE GENOMIC DNA]</scope>
    <source>
        <strain evidence="1">LMG 29318</strain>
    </source>
</reference>
<protein>
    <submittedName>
        <fullName evidence="1">Uncharacterized protein</fullName>
    </submittedName>
</protein>
<evidence type="ECO:0000313" key="1">
    <source>
        <dbReference type="EMBL" id="SAK94822.1"/>
    </source>
</evidence>
<sequence>MLDVYSNLRFTTAAQFDSALARKYAAVRFEPYLITLKPIRRQMWPFNLLQRIAPGTYAPDSLIAWR</sequence>
<dbReference type="RefSeq" id="WP_061128445.1">
    <property type="nucleotide sequence ID" value="NZ_FCOF02000075.1"/>
</dbReference>
<name>A0A158DJL4_9BURK</name>
<evidence type="ECO:0000313" key="2">
    <source>
        <dbReference type="Proteomes" id="UP000054870"/>
    </source>
</evidence>
<dbReference type="EMBL" id="FCOF02000075">
    <property type="protein sequence ID" value="SAK94822.1"/>
    <property type="molecule type" value="Genomic_DNA"/>
</dbReference>
<accession>A0A158DJL4</accession>
<comment type="caution">
    <text evidence="1">The sequence shown here is derived from an EMBL/GenBank/DDBJ whole genome shotgun (WGS) entry which is preliminary data.</text>
</comment>
<organism evidence="1 2">
    <name type="scientific">Caballeronia catudaia</name>
    <dbReference type="NCBI Taxonomy" id="1777136"/>
    <lineage>
        <taxon>Bacteria</taxon>
        <taxon>Pseudomonadati</taxon>
        <taxon>Pseudomonadota</taxon>
        <taxon>Betaproteobacteria</taxon>
        <taxon>Burkholderiales</taxon>
        <taxon>Burkholderiaceae</taxon>
        <taxon>Caballeronia</taxon>
    </lineage>
</organism>